<evidence type="ECO:0000313" key="2">
    <source>
        <dbReference type="EMBL" id="KAH7528975.1"/>
    </source>
</evidence>
<protein>
    <recommendedName>
        <fullName evidence="1">R13L1/DRL21-like LRR repeat region domain-containing protein</fullName>
    </recommendedName>
</protein>
<organism evidence="2 3">
    <name type="scientific">Ziziphus jujuba var. spinosa</name>
    <dbReference type="NCBI Taxonomy" id="714518"/>
    <lineage>
        <taxon>Eukaryota</taxon>
        <taxon>Viridiplantae</taxon>
        <taxon>Streptophyta</taxon>
        <taxon>Embryophyta</taxon>
        <taxon>Tracheophyta</taxon>
        <taxon>Spermatophyta</taxon>
        <taxon>Magnoliopsida</taxon>
        <taxon>eudicotyledons</taxon>
        <taxon>Gunneridae</taxon>
        <taxon>Pentapetalae</taxon>
        <taxon>rosids</taxon>
        <taxon>fabids</taxon>
        <taxon>Rosales</taxon>
        <taxon>Rhamnaceae</taxon>
        <taxon>Paliureae</taxon>
        <taxon>Ziziphus</taxon>
    </lineage>
</organism>
<dbReference type="PANTHER" id="PTHR47186:SF3">
    <property type="entry name" value="OS09G0267800 PROTEIN"/>
    <property type="match status" value="1"/>
</dbReference>
<name>A0A978VF36_ZIZJJ</name>
<evidence type="ECO:0000259" key="1">
    <source>
        <dbReference type="Pfam" id="PF25019"/>
    </source>
</evidence>
<dbReference type="InterPro" id="IPR056789">
    <property type="entry name" value="LRR_R13L1-DRL21"/>
</dbReference>
<dbReference type="Pfam" id="PF25019">
    <property type="entry name" value="LRR_R13L1-DRL21"/>
    <property type="match status" value="1"/>
</dbReference>
<dbReference type="EMBL" id="JAEACU010000005">
    <property type="protein sequence ID" value="KAH7528975.1"/>
    <property type="molecule type" value="Genomic_DNA"/>
</dbReference>
<sequence>MVDGCEDLVPHPNIKVLKLIAPYVGVGLLNCISSLHNLVEFELWGHKECRYVAALSHLPNLKVVHIRNLPVVEYISMEKYDNIVEGSSSPFFPSLQSLWLDDMPNLKGWWKVDDDVDVENKRTLPFFPCLSQLSISDCPDLTSMPPFPFLQESLHLEDTSIKVLQETLMLETNAICKMHRISVHCFPHAYYAHLAAFQAHFYAELRWGCTKHAGRRMASLNSTHLYFSQRDLFCVGDSF</sequence>
<dbReference type="SUPFAM" id="SSF52058">
    <property type="entry name" value="L domain-like"/>
    <property type="match status" value="1"/>
</dbReference>
<comment type="caution">
    <text evidence="2">The sequence shown here is derived from an EMBL/GenBank/DDBJ whole genome shotgun (WGS) entry which is preliminary data.</text>
</comment>
<reference evidence="2" key="1">
    <citation type="journal article" date="2021" name="Front. Plant Sci.">
        <title>Chromosome-Scale Genome Assembly for Chinese Sour Jujube and Insights Into Its Genome Evolution and Domestication Signature.</title>
        <authorList>
            <person name="Shen L.-Y."/>
            <person name="Luo H."/>
            <person name="Wang X.-L."/>
            <person name="Wang X.-M."/>
            <person name="Qiu X.-J."/>
            <person name="Liu H."/>
            <person name="Zhou S.-S."/>
            <person name="Jia K.-H."/>
            <person name="Nie S."/>
            <person name="Bao Y.-T."/>
            <person name="Zhang R.-G."/>
            <person name="Yun Q.-Z."/>
            <person name="Chai Y.-H."/>
            <person name="Lu J.-Y."/>
            <person name="Li Y."/>
            <person name="Zhao S.-W."/>
            <person name="Mao J.-F."/>
            <person name="Jia S.-G."/>
            <person name="Mao Y.-M."/>
        </authorList>
    </citation>
    <scope>NUCLEOTIDE SEQUENCE</scope>
    <source>
        <strain evidence="2">AT0</strain>
        <tissue evidence="2">Leaf</tissue>
    </source>
</reference>
<dbReference type="Gene3D" id="3.80.10.10">
    <property type="entry name" value="Ribonuclease Inhibitor"/>
    <property type="match status" value="1"/>
</dbReference>
<gene>
    <name evidence="2" type="ORF">FEM48_Zijuj05G0134500</name>
</gene>
<dbReference type="Proteomes" id="UP000813462">
    <property type="component" value="Unassembled WGS sequence"/>
</dbReference>
<evidence type="ECO:0000313" key="3">
    <source>
        <dbReference type="Proteomes" id="UP000813462"/>
    </source>
</evidence>
<feature type="domain" description="R13L1/DRL21-like LRR repeat region" evidence="1">
    <location>
        <begin position="5"/>
        <end position="68"/>
    </location>
</feature>
<dbReference type="PANTHER" id="PTHR47186">
    <property type="entry name" value="LEUCINE-RICH REPEAT-CONTAINING PROTEIN 57"/>
    <property type="match status" value="1"/>
</dbReference>
<accession>A0A978VF36</accession>
<proteinExistence type="predicted"/>
<dbReference type="InterPro" id="IPR032675">
    <property type="entry name" value="LRR_dom_sf"/>
</dbReference>
<dbReference type="AlphaFoldDB" id="A0A978VF36"/>